<gene>
    <name evidence="3" type="ORF">HKN21_13450</name>
</gene>
<dbReference type="Pfam" id="PF02836">
    <property type="entry name" value="Glyco_hydro_2_C"/>
    <property type="match status" value="1"/>
</dbReference>
<evidence type="ECO:0000259" key="2">
    <source>
        <dbReference type="Pfam" id="PF02836"/>
    </source>
</evidence>
<comment type="caution">
    <text evidence="3">The sequence shown here is derived from an EMBL/GenBank/DDBJ whole genome shotgun (WGS) entry which is preliminary data.</text>
</comment>
<name>A0A7Y2H3I6_UNCEI</name>
<feature type="non-terminal residue" evidence="3">
    <location>
        <position position="481"/>
    </location>
</feature>
<reference evidence="3 4" key="1">
    <citation type="submission" date="2020-03" db="EMBL/GenBank/DDBJ databases">
        <title>Metabolic flexibility allows generalist bacteria to become dominant in a frequently disturbed ecosystem.</title>
        <authorList>
            <person name="Chen Y.-J."/>
            <person name="Leung P.M."/>
            <person name="Bay S.K."/>
            <person name="Hugenholtz P."/>
            <person name="Kessler A.J."/>
            <person name="Shelley G."/>
            <person name="Waite D.W."/>
            <person name="Cook P.L."/>
            <person name="Greening C."/>
        </authorList>
    </citation>
    <scope>NUCLEOTIDE SEQUENCE [LARGE SCALE GENOMIC DNA]</scope>
    <source>
        <strain evidence="3">SS_bin_28</strain>
    </source>
</reference>
<evidence type="ECO:0000256" key="1">
    <source>
        <dbReference type="SAM" id="SignalP"/>
    </source>
</evidence>
<feature type="domain" description="Glycoside hydrolase family 2 catalytic" evidence="2">
    <location>
        <begin position="112"/>
        <end position="230"/>
    </location>
</feature>
<dbReference type="Proteomes" id="UP000547674">
    <property type="component" value="Unassembled WGS sequence"/>
</dbReference>
<dbReference type="GO" id="GO:0005975">
    <property type="term" value="P:carbohydrate metabolic process"/>
    <property type="evidence" value="ECO:0007669"/>
    <property type="project" value="InterPro"/>
</dbReference>
<accession>A0A7Y2H3I6</accession>
<feature type="chain" id="PRO_5031001206" description="Glycoside hydrolase family 2 catalytic domain-containing protein" evidence="1">
    <location>
        <begin position="20"/>
        <end position="481"/>
    </location>
</feature>
<proteinExistence type="predicted"/>
<evidence type="ECO:0000313" key="4">
    <source>
        <dbReference type="Proteomes" id="UP000547674"/>
    </source>
</evidence>
<sequence length="481" mass="51578">MTHKTNLLGVFLLFATCLATPHEACAEAIPVVLDRVESGWQLTRGGEPYFIQGAGGKGPKAQLAASGANTFRTWGVGDDLQEQLDEAQELGLTVVVGHWLGHERHGFDYGDSAAVQEQFDRVKKDVLQYKDHPAVLLWGIGNEMEGFAGGDNPAIWDHVQSLAAMIKELDPHHPTMTVTADIGGARVKSVHELCPDIDIMGINSYGGLPSIPRRYRELGGTKPILITEFGPRGVWEIEKTSFGAPPELTSTQKAQVYVDAYTAGCLDVPELCLGGFAFTWGFKMEATSTWFGMFLPNGDKLASVDAMTEVWSGSPPANLCPEIRNFALKGPDVVQPGDQVEVQLDIVDPEGAPVQVNWEIRNEATTYITGGDAQAVPLALDEVIQESSTTGAVLKMPGGGVYRLYLIASDGDGGGATASVPIKVDGEPDPAPIRLPLALYQDGHPQPWAPSGWMGGISSISLDLDSKVNPRSGETCIEVVY</sequence>
<dbReference type="SUPFAM" id="SSF51445">
    <property type="entry name" value="(Trans)glycosidases"/>
    <property type="match status" value="1"/>
</dbReference>
<dbReference type="AlphaFoldDB" id="A0A7Y2H3I6"/>
<dbReference type="InterPro" id="IPR017853">
    <property type="entry name" value="GH"/>
</dbReference>
<organism evidence="3 4">
    <name type="scientific">Eiseniibacteriota bacterium</name>
    <dbReference type="NCBI Taxonomy" id="2212470"/>
    <lineage>
        <taxon>Bacteria</taxon>
        <taxon>Candidatus Eiseniibacteriota</taxon>
    </lineage>
</organism>
<dbReference type="GO" id="GO:0004553">
    <property type="term" value="F:hydrolase activity, hydrolyzing O-glycosyl compounds"/>
    <property type="evidence" value="ECO:0007669"/>
    <property type="project" value="InterPro"/>
</dbReference>
<dbReference type="InterPro" id="IPR006103">
    <property type="entry name" value="Glyco_hydro_2_cat"/>
</dbReference>
<feature type="signal peptide" evidence="1">
    <location>
        <begin position="1"/>
        <end position="19"/>
    </location>
</feature>
<protein>
    <recommendedName>
        <fullName evidence="2">Glycoside hydrolase family 2 catalytic domain-containing protein</fullName>
    </recommendedName>
</protein>
<dbReference type="Gene3D" id="3.20.20.80">
    <property type="entry name" value="Glycosidases"/>
    <property type="match status" value="1"/>
</dbReference>
<evidence type="ECO:0000313" key="3">
    <source>
        <dbReference type="EMBL" id="NNF07763.1"/>
    </source>
</evidence>
<dbReference type="EMBL" id="JABDJR010000543">
    <property type="protein sequence ID" value="NNF07763.1"/>
    <property type="molecule type" value="Genomic_DNA"/>
</dbReference>
<keyword evidence="1" id="KW-0732">Signal</keyword>